<name>A0ACB9NIU8_BAUVA</name>
<organism evidence="1 2">
    <name type="scientific">Bauhinia variegata</name>
    <name type="common">Purple orchid tree</name>
    <name type="synonym">Phanera variegata</name>
    <dbReference type="NCBI Taxonomy" id="167791"/>
    <lineage>
        <taxon>Eukaryota</taxon>
        <taxon>Viridiplantae</taxon>
        <taxon>Streptophyta</taxon>
        <taxon>Embryophyta</taxon>
        <taxon>Tracheophyta</taxon>
        <taxon>Spermatophyta</taxon>
        <taxon>Magnoliopsida</taxon>
        <taxon>eudicotyledons</taxon>
        <taxon>Gunneridae</taxon>
        <taxon>Pentapetalae</taxon>
        <taxon>rosids</taxon>
        <taxon>fabids</taxon>
        <taxon>Fabales</taxon>
        <taxon>Fabaceae</taxon>
        <taxon>Cercidoideae</taxon>
        <taxon>Cercideae</taxon>
        <taxon>Bauhiniinae</taxon>
        <taxon>Bauhinia</taxon>
    </lineage>
</organism>
<evidence type="ECO:0000313" key="1">
    <source>
        <dbReference type="EMBL" id="KAI4335943.1"/>
    </source>
</evidence>
<gene>
    <name evidence="1" type="ORF">L6164_014537</name>
</gene>
<dbReference type="Proteomes" id="UP000828941">
    <property type="component" value="Chromosome 6"/>
</dbReference>
<comment type="caution">
    <text evidence="1">The sequence shown here is derived from an EMBL/GenBank/DDBJ whole genome shotgun (WGS) entry which is preliminary data.</text>
</comment>
<accession>A0ACB9NIU8</accession>
<protein>
    <submittedName>
        <fullName evidence="1">Uncharacterized protein</fullName>
    </submittedName>
</protein>
<evidence type="ECO:0000313" key="2">
    <source>
        <dbReference type="Proteomes" id="UP000828941"/>
    </source>
</evidence>
<keyword evidence="2" id="KW-1185">Reference proteome</keyword>
<proteinExistence type="predicted"/>
<dbReference type="EMBL" id="CM039431">
    <property type="protein sequence ID" value="KAI4335943.1"/>
    <property type="molecule type" value="Genomic_DNA"/>
</dbReference>
<reference evidence="1 2" key="1">
    <citation type="journal article" date="2022" name="DNA Res.">
        <title>Chromosomal-level genome assembly of the orchid tree Bauhinia variegata (Leguminosae; Cercidoideae) supports the allotetraploid origin hypothesis of Bauhinia.</title>
        <authorList>
            <person name="Zhong Y."/>
            <person name="Chen Y."/>
            <person name="Zheng D."/>
            <person name="Pang J."/>
            <person name="Liu Y."/>
            <person name="Luo S."/>
            <person name="Meng S."/>
            <person name="Qian L."/>
            <person name="Wei D."/>
            <person name="Dai S."/>
            <person name="Zhou R."/>
        </authorList>
    </citation>
    <scope>NUCLEOTIDE SEQUENCE [LARGE SCALE GENOMIC DNA]</scope>
    <source>
        <strain evidence="1">BV-YZ2020</strain>
    </source>
</reference>
<sequence>MAEERPQDINIMSVELAIRRELAYRKKVSMMQLQSDDSAEHLIPSESSSSALSSGPHASPSLLGIKRQAPSSNFEFLPVQQQEPRFDSHVYKKKRDNLFCAVCQTACSSVISYKQHLKGRRHNAQLHELKSGRKDIAEVAQVGSQRQKCQICDVWCMNVDSLKQHLAGQKHKFRLEKLRLNMKGGRATAKKRRFCYLCKIWCHDEYSLQMHLKGKQHLDQLNAAKQRKRGKGEKVHNIFSTNIS</sequence>